<evidence type="ECO:0000313" key="5">
    <source>
        <dbReference type="Proteomes" id="UP001500886"/>
    </source>
</evidence>
<evidence type="ECO:0000256" key="2">
    <source>
        <dbReference type="PROSITE-ProRule" id="PRU00335"/>
    </source>
</evidence>
<dbReference type="InterPro" id="IPR001647">
    <property type="entry name" value="HTH_TetR"/>
</dbReference>
<dbReference type="PANTHER" id="PTHR30055">
    <property type="entry name" value="HTH-TYPE TRANSCRIPTIONAL REGULATOR RUTR"/>
    <property type="match status" value="1"/>
</dbReference>
<dbReference type="RefSeq" id="WP_344433488.1">
    <property type="nucleotide sequence ID" value="NZ_BAAASL010000003.1"/>
</dbReference>
<dbReference type="PRINTS" id="PR00455">
    <property type="entry name" value="HTHTETR"/>
</dbReference>
<dbReference type="EMBL" id="BAAASL010000003">
    <property type="protein sequence ID" value="GAA2710413.1"/>
    <property type="molecule type" value="Genomic_DNA"/>
</dbReference>
<dbReference type="InterPro" id="IPR009057">
    <property type="entry name" value="Homeodomain-like_sf"/>
</dbReference>
<feature type="DNA-binding region" description="H-T-H motif" evidence="2">
    <location>
        <begin position="33"/>
        <end position="52"/>
    </location>
</feature>
<evidence type="ECO:0000256" key="1">
    <source>
        <dbReference type="ARBA" id="ARBA00023125"/>
    </source>
</evidence>
<gene>
    <name evidence="4" type="ORF">GCM10010315_10280</name>
</gene>
<dbReference type="PANTHER" id="PTHR30055:SF174">
    <property type="entry name" value="TRANSCRIPTIONAL REGULATORY PROTEIN (PROBABLY TETR-FAMILY)-RELATED"/>
    <property type="match status" value="1"/>
</dbReference>
<name>A0ABN3TL58_9ACTN</name>
<feature type="domain" description="HTH tetR-type" evidence="3">
    <location>
        <begin position="10"/>
        <end position="70"/>
    </location>
</feature>
<sequence length="203" mass="22158">MTTRSRLTPAARRHQLLTVAAELFAARPYDDVLMEDVAKQAAVSRALLYRHFPSKRDLFAAVYRQAADRLLDATPIDRSLPLIPQVRAGLDRHIDYFAENRHTVLAANRTLAGDPVIQAVVLGEMTVLRERLAGAAAFDAVPPELMSAVLMSWLAFVRALCVEWLTRRMCSRDALRETCLGALTGALGPLVGPGPLTADGACP</sequence>
<keyword evidence="1 2" id="KW-0238">DNA-binding</keyword>
<reference evidence="4 5" key="1">
    <citation type="journal article" date="2019" name="Int. J. Syst. Evol. Microbiol.">
        <title>The Global Catalogue of Microorganisms (GCM) 10K type strain sequencing project: providing services to taxonomists for standard genome sequencing and annotation.</title>
        <authorList>
            <consortium name="The Broad Institute Genomics Platform"/>
            <consortium name="The Broad Institute Genome Sequencing Center for Infectious Disease"/>
            <person name="Wu L."/>
            <person name="Ma J."/>
        </authorList>
    </citation>
    <scope>NUCLEOTIDE SEQUENCE [LARGE SCALE GENOMIC DNA]</scope>
    <source>
        <strain evidence="4 5">JCM 4542</strain>
    </source>
</reference>
<comment type="caution">
    <text evidence="4">The sequence shown here is derived from an EMBL/GenBank/DDBJ whole genome shotgun (WGS) entry which is preliminary data.</text>
</comment>
<protein>
    <recommendedName>
        <fullName evidence="3">HTH tetR-type domain-containing protein</fullName>
    </recommendedName>
</protein>
<organism evidence="4 5">
    <name type="scientific">Streptomyces luteosporeus</name>
    <dbReference type="NCBI Taxonomy" id="173856"/>
    <lineage>
        <taxon>Bacteria</taxon>
        <taxon>Bacillati</taxon>
        <taxon>Actinomycetota</taxon>
        <taxon>Actinomycetes</taxon>
        <taxon>Kitasatosporales</taxon>
        <taxon>Streptomycetaceae</taxon>
        <taxon>Streptomyces</taxon>
    </lineage>
</organism>
<dbReference type="Pfam" id="PF00440">
    <property type="entry name" value="TetR_N"/>
    <property type="match status" value="1"/>
</dbReference>
<dbReference type="InterPro" id="IPR050109">
    <property type="entry name" value="HTH-type_TetR-like_transc_reg"/>
</dbReference>
<dbReference type="PROSITE" id="PS50977">
    <property type="entry name" value="HTH_TETR_2"/>
    <property type="match status" value="1"/>
</dbReference>
<proteinExistence type="predicted"/>
<dbReference type="Gene3D" id="1.10.357.10">
    <property type="entry name" value="Tetracycline Repressor, domain 2"/>
    <property type="match status" value="1"/>
</dbReference>
<keyword evidence="5" id="KW-1185">Reference proteome</keyword>
<evidence type="ECO:0000259" key="3">
    <source>
        <dbReference type="PROSITE" id="PS50977"/>
    </source>
</evidence>
<dbReference type="Proteomes" id="UP001500886">
    <property type="component" value="Unassembled WGS sequence"/>
</dbReference>
<evidence type="ECO:0000313" key="4">
    <source>
        <dbReference type="EMBL" id="GAA2710413.1"/>
    </source>
</evidence>
<dbReference type="SUPFAM" id="SSF46689">
    <property type="entry name" value="Homeodomain-like"/>
    <property type="match status" value="1"/>
</dbReference>
<accession>A0ABN3TL58</accession>